<keyword evidence="8" id="KW-1185">Reference proteome</keyword>
<dbReference type="EC" id="2.1.1.22" evidence="2"/>
<dbReference type="OrthoDB" id="978at2759"/>
<dbReference type="InterPro" id="IPR029063">
    <property type="entry name" value="SAM-dependent_MTases_sf"/>
</dbReference>
<evidence type="ECO:0000256" key="1">
    <source>
        <dbReference type="ARBA" id="ARBA00010086"/>
    </source>
</evidence>
<keyword evidence="4" id="KW-0808">Transferase</keyword>
<dbReference type="Gene3D" id="3.40.50.150">
    <property type="entry name" value="Vaccinia Virus protein VP39"/>
    <property type="match status" value="1"/>
</dbReference>
<dbReference type="GeneID" id="34593628"/>
<comment type="caution">
    <text evidence="7">The sequence shown here is derived from an EMBL/GenBank/DDBJ whole genome shotgun (WGS) entry which is preliminary data.</text>
</comment>
<sequence>MATVQNTQDATLPQPSPLFDDAGPLADPQERRVIFAALDSFRQYRIDSHFNTTHRRRQNFYALPSAQWQMLAAPPFSIRDTLSAVDNAIDHNADLAEQILQLGLSAFALPKKPPKDSEMNWQGKAKPNDMAKAHSTIRQFYRDWTHEGFTREVEPLLNMIISDLAAHLSTTRPDNQSPSLLLPGAGLGRVLFELALRGFHATGNEISYHQLFASNFILNSTERVNQYSIYPFAHTFTNVESRANQLRRFTIPDIHPGQAFSARLAAGVAVGEMNMTAGDFVLSYSTPESRETFDGLVSLFFIDTAPSLIRYIETVRNCLKVGGVWINIGPLLWHFDNRAPGGNTDEDEDEDEDEDSDDGQPAEAGTKTQPKPDLEDKGIGEPGSVELTDEEVVQLVSHLGFEVLSHEILPADSGYVQDPNSLLQNRYRCSHWVARKL</sequence>
<organism evidence="7 8">
    <name type="scientific">Fonsecaea nubica</name>
    <dbReference type="NCBI Taxonomy" id="856822"/>
    <lineage>
        <taxon>Eukaryota</taxon>
        <taxon>Fungi</taxon>
        <taxon>Dikarya</taxon>
        <taxon>Ascomycota</taxon>
        <taxon>Pezizomycotina</taxon>
        <taxon>Eurotiomycetes</taxon>
        <taxon>Chaetothyriomycetidae</taxon>
        <taxon>Chaetothyriales</taxon>
        <taxon>Herpotrichiellaceae</taxon>
        <taxon>Fonsecaea</taxon>
    </lineage>
</organism>
<protein>
    <recommendedName>
        <fullName evidence="2">carnosine N-methyltransferase</fullName>
        <ecNumber evidence="2">2.1.1.22</ecNumber>
    </recommendedName>
</protein>
<dbReference type="AlphaFoldDB" id="A0A178CAM0"/>
<dbReference type="PANTHER" id="PTHR12303:SF6">
    <property type="entry name" value="CARNOSINE N-METHYLTRANSFERASE"/>
    <property type="match status" value="1"/>
</dbReference>
<evidence type="ECO:0000256" key="5">
    <source>
        <dbReference type="ARBA" id="ARBA00022691"/>
    </source>
</evidence>
<evidence type="ECO:0000256" key="2">
    <source>
        <dbReference type="ARBA" id="ARBA00012003"/>
    </source>
</evidence>
<evidence type="ECO:0000313" key="7">
    <source>
        <dbReference type="EMBL" id="OAL26105.1"/>
    </source>
</evidence>
<dbReference type="GO" id="GO:0030735">
    <property type="term" value="F:carnosine N-methyltransferase activity"/>
    <property type="evidence" value="ECO:0007669"/>
    <property type="project" value="UniProtKB-EC"/>
</dbReference>
<feature type="compositionally biased region" description="Acidic residues" evidence="6">
    <location>
        <begin position="344"/>
        <end position="360"/>
    </location>
</feature>
<evidence type="ECO:0000256" key="4">
    <source>
        <dbReference type="ARBA" id="ARBA00022679"/>
    </source>
</evidence>
<dbReference type="PANTHER" id="PTHR12303">
    <property type="entry name" value="CARNOSINE N-METHYLTRANSFERASE"/>
    <property type="match status" value="1"/>
</dbReference>
<gene>
    <name evidence="7" type="ORF">AYO20_10239</name>
</gene>
<accession>A0A178CAM0</accession>
<feature type="region of interest" description="Disordered" evidence="6">
    <location>
        <begin position="339"/>
        <end position="383"/>
    </location>
</feature>
<comment type="similarity">
    <text evidence="1">Belongs to the carnosine N-methyltransferase family.</text>
</comment>
<dbReference type="InterPro" id="IPR012901">
    <property type="entry name" value="CARME"/>
</dbReference>
<evidence type="ECO:0000256" key="3">
    <source>
        <dbReference type="ARBA" id="ARBA00022603"/>
    </source>
</evidence>
<feature type="region of interest" description="Disordered" evidence="6">
    <location>
        <begin position="1"/>
        <end position="24"/>
    </location>
</feature>
<dbReference type="EMBL" id="LVCJ01000106">
    <property type="protein sequence ID" value="OAL26105.1"/>
    <property type="molecule type" value="Genomic_DNA"/>
</dbReference>
<dbReference type="Pfam" id="PF07942">
    <property type="entry name" value="CARME"/>
    <property type="match status" value="1"/>
</dbReference>
<reference evidence="7 8" key="1">
    <citation type="submission" date="2016-03" db="EMBL/GenBank/DDBJ databases">
        <title>The draft genome sequence of Fonsecaea nubica causative agent of cutaneous subcutaneous infection in human host.</title>
        <authorList>
            <person name="Costa F."/>
            <person name="Sybren D.H."/>
            <person name="Raittz R.T."/>
            <person name="Weiss V.A."/>
            <person name="Leao A.C."/>
            <person name="Gomes R."/>
            <person name="De Souza E.M."/>
            <person name="Pedrosa F.O."/>
            <person name="Steffens M.B."/>
            <person name="Bombassaro A."/>
            <person name="Tadra-Sfeir M.Z."/>
            <person name="Moreno L.F."/>
            <person name="Najafzadeh M.J."/>
            <person name="Felipe M.S."/>
            <person name="Teixeira M."/>
            <person name="Sun J."/>
            <person name="Xi L."/>
            <person name="Castro M.A."/>
            <person name="Vicente V.A."/>
        </authorList>
    </citation>
    <scope>NUCLEOTIDE SEQUENCE [LARGE SCALE GENOMIC DNA]</scope>
    <source>
        <strain evidence="7 8">CBS 269.64</strain>
    </source>
</reference>
<evidence type="ECO:0000256" key="6">
    <source>
        <dbReference type="SAM" id="MobiDB-lite"/>
    </source>
</evidence>
<feature type="compositionally biased region" description="Polar residues" evidence="6">
    <location>
        <begin position="1"/>
        <end position="13"/>
    </location>
</feature>
<feature type="compositionally biased region" description="Basic and acidic residues" evidence="6">
    <location>
        <begin position="370"/>
        <end position="379"/>
    </location>
</feature>
<dbReference type="SUPFAM" id="SSF53335">
    <property type="entry name" value="S-adenosyl-L-methionine-dependent methyltransferases"/>
    <property type="match status" value="1"/>
</dbReference>
<keyword evidence="5" id="KW-0949">S-adenosyl-L-methionine</keyword>
<proteinExistence type="inferred from homology"/>
<dbReference type="SMART" id="SM01296">
    <property type="entry name" value="N2227"/>
    <property type="match status" value="1"/>
</dbReference>
<evidence type="ECO:0000313" key="8">
    <source>
        <dbReference type="Proteomes" id="UP000185904"/>
    </source>
</evidence>
<dbReference type="Proteomes" id="UP000185904">
    <property type="component" value="Unassembled WGS sequence"/>
</dbReference>
<keyword evidence="3" id="KW-0489">Methyltransferase</keyword>
<dbReference type="RefSeq" id="XP_022495524.1">
    <property type="nucleotide sequence ID" value="XM_022648497.1"/>
</dbReference>
<name>A0A178CAM0_9EURO</name>
<dbReference type="GO" id="GO:0032259">
    <property type="term" value="P:methylation"/>
    <property type="evidence" value="ECO:0007669"/>
    <property type="project" value="UniProtKB-KW"/>
</dbReference>